<name>A0A6N3AQ25_CLOSY</name>
<feature type="coiled-coil region" evidence="1">
    <location>
        <begin position="1204"/>
        <end position="1231"/>
    </location>
</feature>
<evidence type="ECO:0000313" key="3">
    <source>
        <dbReference type="EMBL" id="VYT94484.1"/>
    </source>
</evidence>
<organism evidence="3">
    <name type="scientific">Clostridium symbiosum</name>
    <name type="common">Bacteroides symbiosus</name>
    <dbReference type="NCBI Taxonomy" id="1512"/>
    <lineage>
        <taxon>Bacteria</taxon>
        <taxon>Bacillati</taxon>
        <taxon>Bacillota</taxon>
        <taxon>Clostridia</taxon>
        <taxon>Lachnospirales</taxon>
        <taxon>Lachnospiraceae</taxon>
        <taxon>Otoolea</taxon>
    </lineage>
</organism>
<feature type="region of interest" description="Disordered" evidence="2">
    <location>
        <begin position="799"/>
        <end position="820"/>
    </location>
</feature>
<proteinExistence type="predicted"/>
<feature type="coiled-coil region" evidence="1">
    <location>
        <begin position="186"/>
        <end position="256"/>
    </location>
</feature>
<feature type="coiled-coil region" evidence="1">
    <location>
        <begin position="287"/>
        <end position="333"/>
    </location>
</feature>
<reference evidence="3" key="1">
    <citation type="submission" date="2019-11" db="EMBL/GenBank/DDBJ databases">
        <authorList>
            <person name="Feng L."/>
        </authorList>
    </citation>
    <scope>NUCLEOTIDE SEQUENCE</scope>
    <source>
        <strain evidence="3">CsymbiosumLFYP84</strain>
    </source>
</reference>
<feature type="coiled-coil region" evidence="1">
    <location>
        <begin position="606"/>
        <end position="640"/>
    </location>
</feature>
<dbReference type="RefSeq" id="WP_021643603.1">
    <property type="nucleotide sequence ID" value="NZ_CACRUA010000009.1"/>
</dbReference>
<feature type="coiled-coil region" evidence="1">
    <location>
        <begin position="1082"/>
        <end position="1120"/>
    </location>
</feature>
<evidence type="ECO:0000256" key="1">
    <source>
        <dbReference type="SAM" id="Coils"/>
    </source>
</evidence>
<protein>
    <recommendedName>
        <fullName evidence="4">Chromosome segregation ATPase</fullName>
    </recommendedName>
</protein>
<sequence>MSKINAIRLINLNYNNNAIKISDETFHLNGDSTLLSLRNGGGKSVLVQMMTAPFVHKRYRDAKDRPFESYFTGSRPTFILVEWALDQGAGYVMTGMMVRKRQEISGEETGSGEELEIVNLISEYKERCLLDISHLPVVEKTKKEITLKSFGACRQLFESWKRDKSVNFFFYDMNNQAQSRQYFDKLKEYQINYKEWETIIKKVNLKESGLSDLFADCRDEKGLVEKWFLDAVESKLNRDRNRMKEFQNIVEKYVEQYKNNRSKIERRDTIRCFCEEGEKIRAEALQFEESLKRVAFHENQIAGLRAELGRLRNEEEEAREKLLQEIKEIQEKREYLLYKKLSGEYYELEKQERFHSSSRDMIDMEREALKRECSETEKRLHLLECARQQDETDEDGRALLEAVERFELAKKKGESLEPERQRLGSLLKQYYQEACKSWEAKQEQNRKEQETVRETLKSKEERLEELQNQIIDYASRMAGQKTRIAVFDQRENRFNKMYGESLKRNLLGEYEPGALQILLQIYEKTLEDVIKERLTLRQKQETETEEKKKLERRLEDLKQELGRNGEEQRELFRIGREYGEELSERRKILRYLELKDSLVFEQDAILQASGRKLKEIQIARRELEQEEERCQKEYERLTQGKVLELPKEFEAMLRELEIPCVYGMEWLQKNGRSAGENQKLVKRHPFLPYSLLISKRELKTLLSFTEKGDGKEVYTSFPVPMLLREELEGRAGEEAGTVLEWNKIHFYVYFNQNLLDEAALKRMVEEKAHQMDKLKSAISRKQEEYQGYFEKQEKVRNQKVTKESYQENQEKLEENGRREQELKGQIEAAAAQARTLEEELEQFRGRIQKLENDDRWQTQRLSEFKEFSSEYAAYLEERNELERCEKKAASLSEQKAVCREQMERLRRQLQTLENAAADLKEKVRDNREKYLVYETFPEHFAEIEAPWQTGEGREEAYAQMEARYQAITAGFSMEQQELERWVLECRKRHGKSKEELAWLRDKYKLEDGAWKTVLYSREEEYHQRSVLEERSEKKILKDSEWNKEDRVLLLLRQSMKQKKEKMAETCGKDEPLPQSEIMSEDIDAQMNELSWQEKEKKQQQEQHEKRINSYEQNITSLSEYNHLEQREEISWETDISLLDKKQLDDFKGETVREYRLSISASGECKARMVQQLNRILRMDVFREEFYRKPLEAMLEVSGIAAQVLAQLNITVQSYQSLMEKLEVDISLVEKEKARIAEILEDYLKDVHENLGKIDHNSTITVRERPIKMLRLELPSWEENLTVYQLRINDFLNEITRQGIEWFERNENAQEYFGTQLTTKHLYDTVAGIGNVQIHLFKIEEQREYPITWADVARNSGGEGFLSAFIILSSLLCYMRRDDSDFFADRNEGKVLVMDNPFAQTNAVHLLKPLMDMAKKTNTQLICLSGLGGESIYNRFDNIYVLNLVAAGLRNSVQYVRTEHIKGTEAETVIASRIQVAEQMEMMF</sequence>
<feature type="coiled-coil region" evidence="1">
    <location>
        <begin position="446"/>
        <end position="483"/>
    </location>
</feature>
<evidence type="ECO:0000256" key="2">
    <source>
        <dbReference type="SAM" id="MobiDB-lite"/>
    </source>
</evidence>
<keyword evidence="1" id="KW-0175">Coiled coil</keyword>
<gene>
    <name evidence="3" type="ORF">CSLFYP84_00976</name>
</gene>
<accession>A0A6N3AQ25</accession>
<feature type="coiled-coil region" evidence="1">
    <location>
        <begin position="519"/>
        <end position="567"/>
    </location>
</feature>
<dbReference type="EMBL" id="CACRUA010000009">
    <property type="protein sequence ID" value="VYT94484.1"/>
    <property type="molecule type" value="Genomic_DNA"/>
</dbReference>
<feature type="coiled-coil region" evidence="1">
    <location>
        <begin position="359"/>
        <end position="386"/>
    </location>
</feature>
<evidence type="ECO:0008006" key="4">
    <source>
        <dbReference type="Google" id="ProtNLM"/>
    </source>
</evidence>